<keyword evidence="7" id="KW-1185">Reference proteome</keyword>
<dbReference type="RefSeq" id="WP_308711258.1">
    <property type="nucleotide sequence ID" value="NZ_JAVHUY010000004.1"/>
</dbReference>
<dbReference type="InterPro" id="IPR035977">
    <property type="entry name" value="Ribosomal_bL36_sp"/>
</dbReference>
<dbReference type="PANTHER" id="PTHR47781:SF1">
    <property type="entry name" value="LARGE RIBOSOMAL SUBUNIT PROTEIN BL36B"/>
    <property type="match status" value="1"/>
</dbReference>
<dbReference type="PANTHER" id="PTHR47781">
    <property type="entry name" value="50S RIBOSOMAL PROTEIN L36 2"/>
    <property type="match status" value="1"/>
</dbReference>
<name>A0ABU0ZAH8_9ACTN</name>
<evidence type="ECO:0000313" key="7">
    <source>
        <dbReference type="Proteomes" id="UP001230908"/>
    </source>
</evidence>
<keyword evidence="3 5" id="KW-0687">Ribonucleoprotein</keyword>
<evidence type="ECO:0000256" key="3">
    <source>
        <dbReference type="ARBA" id="ARBA00023274"/>
    </source>
</evidence>
<comment type="caution">
    <text evidence="6">The sequence shown here is derived from an EMBL/GenBank/DDBJ whole genome shotgun (WGS) entry which is preliminary data.</text>
</comment>
<dbReference type="Pfam" id="PF00444">
    <property type="entry name" value="Ribosomal_L36"/>
    <property type="match status" value="1"/>
</dbReference>
<dbReference type="SUPFAM" id="SSF57840">
    <property type="entry name" value="Ribosomal protein L36"/>
    <property type="match status" value="1"/>
</dbReference>
<dbReference type="Proteomes" id="UP001230908">
    <property type="component" value="Unassembled WGS sequence"/>
</dbReference>
<comment type="similarity">
    <text evidence="1 5">Belongs to the bacterial ribosomal protein bL36 family.</text>
</comment>
<gene>
    <name evidence="5" type="primary">rpmJ</name>
    <name evidence="6" type="ORF">RB614_05535</name>
</gene>
<evidence type="ECO:0000313" key="6">
    <source>
        <dbReference type="EMBL" id="MDQ7903983.1"/>
    </source>
</evidence>
<protein>
    <recommendedName>
        <fullName evidence="4 5">Large ribosomal subunit protein bL36</fullName>
    </recommendedName>
</protein>
<evidence type="ECO:0000256" key="4">
    <source>
        <dbReference type="ARBA" id="ARBA00035186"/>
    </source>
</evidence>
<evidence type="ECO:0000256" key="1">
    <source>
        <dbReference type="ARBA" id="ARBA00007645"/>
    </source>
</evidence>
<dbReference type="HAMAP" id="MF_00251">
    <property type="entry name" value="Ribosomal_bL36"/>
    <property type="match status" value="1"/>
</dbReference>
<dbReference type="EMBL" id="JAVHUY010000004">
    <property type="protein sequence ID" value="MDQ7903983.1"/>
    <property type="molecule type" value="Genomic_DNA"/>
</dbReference>
<proteinExistence type="inferred from homology"/>
<dbReference type="InterPro" id="IPR000473">
    <property type="entry name" value="Ribosomal_bL36"/>
</dbReference>
<dbReference type="GO" id="GO:0005840">
    <property type="term" value="C:ribosome"/>
    <property type="evidence" value="ECO:0007669"/>
    <property type="project" value="UniProtKB-KW"/>
</dbReference>
<accession>A0ABU0ZAH8</accession>
<sequence>MKVRSSLRSLARKPGAVVVRRGGRVRVVNRVNPRFTGRQG</sequence>
<reference evidence="6 7" key="1">
    <citation type="submission" date="2023-08" db="EMBL/GenBank/DDBJ databases">
        <title>Phytohabitans sansha sp. nov., isolated from marine sediment.</title>
        <authorList>
            <person name="Zhao Y."/>
            <person name="Yi K."/>
        </authorList>
    </citation>
    <scope>NUCLEOTIDE SEQUENCE [LARGE SCALE GENOMIC DNA]</scope>
    <source>
        <strain evidence="6 7">ZYX-F-186</strain>
    </source>
</reference>
<keyword evidence="2 5" id="KW-0689">Ribosomal protein</keyword>
<dbReference type="InterPro" id="IPR047621">
    <property type="entry name" value="Ribosomal_L36_bact"/>
</dbReference>
<evidence type="ECO:0000256" key="2">
    <source>
        <dbReference type="ARBA" id="ARBA00022980"/>
    </source>
</evidence>
<evidence type="ECO:0000256" key="5">
    <source>
        <dbReference type="HAMAP-Rule" id="MF_00251"/>
    </source>
</evidence>
<organism evidence="6 7">
    <name type="scientific">Phytohabitans maris</name>
    <dbReference type="NCBI Taxonomy" id="3071409"/>
    <lineage>
        <taxon>Bacteria</taxon>
        <taxon>Bacillati</taxon>
        <taxon>Actinomycetota</taxon>
        <taxon>Actinomycetes</taxon>
        <taxon>Micromonosporales</taxon>
        <taxon>Micromonosporaceae</taxon>
    </lineage>
</organism>